<keyword evidence="13" id="KW-0812">Transmembrane</keyword>
<comment type="caution">
    <text evidence="15">The sequence shown here is derived from an EMBL/GenBank/DDBJ whole genome shotgun (WGS) entry which is preliminary data.</text>
</comment>
<evidence type="ECO:0000256" key="1">
    <source>
        <dbReference type="ARBA" id="ARBA00002841"/>
    </source>
</evidence>
<dbReference type="GO" id="GO:0005886">
    <property type="term" value="C:plasma membrane"/>
    <property type="evidence" value="ECO:0007669"/>
    <property type="project" value="UniProtKB-SubCell"/>
</dbReference>
<evidence type="ECO:0000313" key="15">
    <source>
        <dbReference type="EMBL" id="KRL81893.1"/>
    </source>
</evidence>
<keyword evidence="10 12" id="KW-0564">Palmitate</keyword>
<dbReference type="STRING" id="1423740.FC36_GL001342"/>
<dbReference type="GO" id="GO:0042301">
    <property type="term" value="F:phosphate ion binding"/>
    <property type="evidence" value="ECO:0007669"/>
    <property type="project" value="UniProtKB-UniRule"/>
</dbReference>
<evidence type="ECO:0000259" key="14">
    <source>
        <dbReference type="Pfam" id="PF12849"/>
    </source>
</evidence>
<dbReference type="EMBL" id="AZFH01000030">
    <property type="protein sequence ID" value="KRL81893.1"/>
    <property type="molecule type" value="Genomic_DNA"/>
</dbReference>
<accession>A0A0R1TU22</accession>
<dbReference type="Proteomes" id="UP000051048">
    <property type="component" value="Unassembled WGS sequence"/>
</dbReference>
<dbReference type="GO" id="GO:0006817">
    <property type="term" value="P:phosphate ion transport"/>
    <property type="evidence" value="ECO:0007669"/>
    <property type="project" value="UniProtKB-UniRule"/>
</dbReference>
<evidence type="ECO:0000256" key="10">
    <source>
        <dbReference type="ARBA" id="ARBA00023139"/>
    </source>
</evidence>
<organism evidence="15 16">
    <name type="scientific">Ligilactobacillus equi DSM 15833 = JCM 10991</name>
    <dbReference type="NCBI Taxonomy" id="1423740"/>
    <lineage>
        <taxon>Bacteria</taxon>
        <taxon>Bacillati</taxon>
        <taxon>Bacillota</taxon>
        <taxon>Bacilli</taxon>
        <taxon>Lactobacillales</taxon>
        <taxon>Lactobacillaceae</taxon>
        <taxon>Ligilactobacillus</taxon>
    </lineage>
</organism>
<keyword evidence="6 12" id="KW-1003">Cell membrane</keyword>
<feature type="transmembrane region" description="Helical" evidence="13">
    <location>
        <begin position="6"/>
        <end position="22"/>
    </location>
</feature>
<keyword evidence="7 12" id="KW-0592">Phosphate transport</keyword>
<proteinExistence type="inferred from homology"/>
<dbReference type="InterPro" id="IPR050811">
    <property type="entry name" value="Phosphate_ABC_transporter"/>
</dbReference>
<evidence type="ECO:0000256" key="8">
    <source>
        <dbReference type="ARBA" id="ARBA00022729"/>
    </source>
</evidence>
<dbReference type="Pfam" id="PF12849">
    <property type="entry name" value="PBP_like_2"/>
    <property type="match status" value="1"/>
</dbReference>
<dbReference type="PATRIC" id="fig|1423740.3.peg.1444"/>
<keyword evidence="8" id="KW-0732">Signal</keyword>
<name>A0A0R1TU22_9LACO</name>
<comment type="subcellular location">
    <subcellularLocation>
        <location evidence="2 12">Cell membrane</location>
        <topology evidence="2 12">Lipid-anchor</topology>
    </subcellularLocation>
</comment>
<dbReference type="OrthoDB" id="9790048at2"/>
<keyword evidence="13" id="KW-1133">Transmembrane helix</keyword>
<comment type="function">
    <text evidence="12">Involved in the system for phosphate transport across the cytoplasmic membrane.</text>
</comment>
<evidence type="ECO:0000256" key="4">
    <source>
        <dbReference type="ARBA" id="ARBA00011529"/>
    </source>
</evidence>
<dbReference type="SUPFAM" id="SSF53850">
    <property type="entry name" value="Periplasmic binding protein-like II"/>
    <property type="match status" value="1"/>
</dbReference>
<dbReference type="Gene3D" id="3.40.190.10">
    <property type="entry name" value="Periplasmic binding protein-like II"/>
    <property type="match status" value="2"/>
</dbReference>
<dbReference type="CDD" id="cd13653">
    <property type="entry name" value="PBP2_phosphate_like_1"/>
    <property type="match status" value="1"/>
</dbReference>
<dbReference type="InterPro" id="IPR011862">
    <property type="entry name" value="Phos-bd"/>
</dbReference>
<evidence type="ECO:0000313" key="16">
    <source>
        <dbReference type="Proteomes" id="UP000051048"/>
    </source>
</evidence>
<reference evidence="15 16" key="1">
    <citation type="journal article" date="2015" name="Genome Announc.">
        <title>Expanding the biotechnology potential of lactobacilli through comparative genomics of 213 strains and associated genera.</title>
        <authorList>
            <person name="Sun Z."/>
            <person name="Harris H.M."/>
            <person name="McCann A."/>
            <person name="Guo C."/>
            <person name="Argimon S."/>
            <person name="Zhang W."/>
            <person name="Yang X."/>
            <person name="Jeffery I.B."/>
            <person name="Cooney J.C."/>
            <person name="Kagawa T.F."/>
            <person name="Liu W."/>
            <person name="Song Y."/>
            <person name="Salvetti E."/>
            <person name="Wrobel A."/>
            <person name="Rasinkangas P."/>
            <person name="Parkhill J."/>
            <person name="Rea M.C."/>
            <person name="O'Sullivan O."/>
            <person name="Ritari J."/>
            <person name="Douillard F.P."/>
            <person name="Paul Ross R."/>
            <person name="Yang R."/>
            <person name="Briner A.E."/>
            <person name="Felis G.E."/>
            <person name="de Vos W.M."/>
            <person name="Barrangou R."/>
            <person name="Klaenhammer T.R."/>
            <person name="Caufield P.W."/>
            <person name="Cui Y."/>
            <person name="Zhang H."/>
            <person name="O'Toole P.W."/>
        </authorList>
    </citation>
    <scope>NUCLEOTIDE SEQUENCE [LARGE SCALE GENOMIC DNA]</scope>
    <source>
        <strain evidence="15 16">DSM 15833</strain>
    </source>
</reference>
<dbReference type="InterPro" id="IPR024370">
    <property type="entry name" value="PBP_domain"/>
</dbReference>
<evidence type="ECO:0000256" key="11">
    <source>
        <dbReference type="ARBA" id="ARBA00023288"/>
    </source>
</evidence>
<feature type="domain" description="PBP" evidence="14">
    <location>
        <begin position="30"/>
        <end position="260"/>
    </location>
</feature>
<evidence type="ECO:0000256" key="3">
    <source>
        <dbReference type="ARBA" id="ARBA00008725"/>
    </source>
</evidence>
<comment type="subunit">
    <text evidence="4 12">The complex is composed of two ATP-binding proteins (PstB), two transmembrane proteins (PstC and PstA) and a solute-binding protein (PstS).</text>
</comment>
<keyword evidence="11 12" id="KW-0449">Lipoprotein</keyword>
<keyword evidence="9 13" id="KW-0472">Membrane</keyword>
<dbReference type="RefSeq" id="WP_023859178.1">
    <property type="nucleotide sequence ID" value="NZ_AZFH01000030.1"/>
</dbReference>
<protein>
    <recommendedName>
        <fullName evidence="12">Phosphate-binding protein</fullName>
    </recommendedName>
</protein>
<evidence type="ECO:0000256" key="2">
    <source>
        <dbReference type="ARBA" id="ARBA00004193"/>
    </source>
</evidence>
<dbReference type="AlphaFoldDB" id="A0A0R1TU22"/>
<evidence type="ECO:0000256" key="13">
    <source>
        <dbReference type="SAM" id="Phobius"/>
    </source>
</evidence>
<comment type="function">
    <text evidence="1">Part of the ABC transporter complex PstSACB involved in phosphate import.</text>
</comment>
<evidence type="ECO:0000256" key="5">
    <source>
        <dbReference type="ARBA" id="ARBA00022448"/>
    </source>
</evidence>
<evidence type="ECO:0000256" key="12">
    <source>
        <dbReference type="RuleBase" id="RU367119"/>
    </source>
</evidence>
<comment type="similarity">
    <text evidence="3 12">Belongs to the PstS family.</text>
</comment>
<dbReference type="PANTHER" id="PTHR30570">
    <property type="entry name" value="PERIPLASMIC PHOSPHATE BINDING COMPONENT OF PHOSPHATE ABC TRANSPORTER"/>
    <property type="match status" value="1"/>
</dbReference>
<evidence type="ECO:0000256" key="9">
    <source>
        <dbReference type="ARBA" id="ARBA00023136"/>
    </source>
</evidence>
<evidence type="ECO:0000256" key="7">
    <source>
        <dbReference type="ARBA" id="ARBA00022592"/>
    </source>
</evidence>
<dbReference type="PANTHER" id="PTHR30570:SF4">
    <property type="entry name" value="PHOSPHATE-BINDING PROTEIN PSTS 1"/>
    <property type="match status" value="1"/>
</dbReference>
<gene>
    <name evidence="15" type="ORF">FC36_GL001342</name>
</gene>
<dbReference type="NCBIfam" id="TIGR02136">
    <property type="entry name" value="ptsS_2"/>
    <property type="match status" value="1"/>
</dbReference>
<keyword evidence="5 12" id="KW-0813">Transport</keyword>
<evidence type="ECO:0000256" key="6">
    <source>
        <dbReference type="ARBA" id="ARBA00022475"/>
    </source>
</evidence>
<sequence>MKSKKFYLLAILILLCGGLYYLKKQADLEPKRQKITLVGSTALQPLAQEVALDFQKKAPQAEMIVQGGGSGTGLSQVQAKTVEIGNADIFAENKEGIDAKNLVDHKVAVVGLAPVVSRDLGVTGLSFQQLQDIYTGKITNWQEVGGPNLAITVINRAQGSGSRKTFEEAVLQGKKAVNAQEQDSNGTVQKIVANTPGAISYLAFGYINQDLQALKIDGVAAKAANVTTNAWKIWSYEHMYTNGPAKGLTKEFLDYILSDRVQGKVLKDAGYISPLDMKVVKDAQGHVKTK</sequence>